<sequence length="245" mass="26406">MTYFGSPWAELFPSGPVPRCENGFVWLGSGRPEPGSGDRGPSPAGAPPWVVSEGRIGTSVCQLAVGNPRKVSVPRGGRAAVPLRPDRATSWVNRGRTAPLGLSAHLSCYEPDQEGFHWYHPSLDAHMTYRLLSSPHLWVLGGADWVFGVAMRELSVSPLNRRIVREGAGWCSTQGLFCSRPQVCRVQTSSIVSRTSSTIRYSASKIGALCHLSQCRSYISSTLCTGPDLSLNAITKLSPFPTGPV</sequence>
<name>A0AAD8PZS2_9PEZI</name>
<dbReference type="EMBL" id="JAHLJV010000027">
    <property type="protein sequence ID" value="KAK1593122.1"/>
    <property type="molecule type" value="Genomic_DNA"/>
</dbReference>
<reference evidence="2" key="1">
    <citation type="submission" date="2021-06" db="EMBL/GenBank/DDBJ databases">
        <title>Comparative genomics, transcriptomics and evolutionary studies reveal genomic signatures of adaptation to plant cell wall in hemibiotrophic fungi.</title>
        <authorList>
            <consortium name="DOE Joint Genome Institute"/>
            <person name="Baroncelli R."/>
            <person name="Diaz J.F."/>
            <person name="Benocci T."/>
            <person name="Peng M."/>
            <person name="Battaglia E."/>
            <person name="Haridas S."/>
            <person name="Andreopoulos W."/>
            <person name="Labutti K."/>
            <person name="Pangilinan J."/>
            <person name="Floch G.L."/>
            <person name="Makela M.R."/>
            <person name="Henrissat B."/>
            <person name="Grigoriev I.V."/>
            <person name="Crouch J.A."/>
            <person name="De Vries R.P."/>
            <person name="Sukno S.A."/>
            <person name="Thon M.R."/>
        </authorList>
    </citation>
    <scope>NUCLEOTIDE SEQUENCE</scope>
    <source>
        <strain evidence="2">CBS 125086</strain>
    </source>
</reference>
<dbReference type="GeneID" id="85435601"/>
<dbReference type="AlphaFoldDB" id="A0AAD8PZS2"/>
<evidence type="ECO:0000313" key="3">
    <source>
        <dbReference type="Proteomes" id="UP001230504"/>
    </source>
</evidence>
<feature type="region of interest" description="Disordered" evidence="1">
    <location>
        <begin position="28"/>
        <end position="48"/>
    </location>
</feature>
<evidence type="ECO:0000256" key="1">
    <source>
        <dbReference type="SAM" id="MobiDB-lite"/>
    </source>
</evidence>
<gene>
    <name evidence="2" type="ORF">LY79DRAFT_188156</name>
</gene>
<keyword evidence="3" id="KW-1185">Reference proteome</keyword>
<organism evidence="2 3">
    <name type="scientific">Colletotrichum navitas</name>
    <dbReference type="NCBI Taxonomy" id="681940"/>
    <lineage>
        <taxon>Eukaryota</taxon>
        <taxon>Fungi</taxon>
        <taxon>Dikarya</taxon>
        <taxon>Ascomycota</taxon>
        <taxon>Pezizomycotina</taxon>
        <taxon>Sordariomycetes</taxon>
        <taxon>Hypocreomycetidae</taxon>
        <taxon>Glomerellales</taxon>
        <taxon>Glomerellaceae</taxon>
        <taxon>Colletotrichum</taxon>
        <taxon>Colletotrichum graminicola species complex</taxon>
    </lineage>
</organism>
<comment type="caution">
    <text evidence="2">The sequence shown here is derived from an EMBL/GenBank/DDBJ whole genome shotgun (WGS) entry which is preliminary data.</text>
</comment>
<accession>A0AAD8PZS2</accession>
<evidence type="ECO:0000313" key="2">
    <source>
        <dbReference type="EMBL" id="KAK1593122.1"/>
    </source>
</evidence>
<proteinExistence type="predicted"/>
<dbReference type="RefSeq" id="XP_060414446.1">
    <property type="nucleotide sequence ID" value="XM_060551361.1"/>
</dbReference>
<dbReference type="Proteomes" id="UP001230504">
    <property type="component" value="Unassembled WGS sequence"/>
</dbReference>
<protein>
    <submittedName>
        <fullName evidence="2">Uncharacterized protein</fullName>
    </submittedName>
</protein>